<keyword evidence="1" id="KW-0472">Membrane</keyword>
<dbReference type="Pfam" id="PF04116">
    <property type="entry name" value="FA_hydroxylase"/>
    <property type="match status" value="1"/>
</dbReference>
<reference evidence="3" key="1">
    <citation type="submission" date="2020-02" db="EMBL/GenBank/DDBJ databases">
        <authorList>
            <person name="Meier V. D."/>
        </authorList>
    </citation>
    <scope>NUCLEOTIDE SEQUENCE</scope>
    <source>
        <strain evidence="3">AVDCRST_MAG53</strain>
    </source>
</reference>
<keyword evidence="1" id="KW-0812">Transmembrane</keyword>
<evidence type="ECO:0000259" key="2">
    <source>
        <dbReference type="Pfam" id="PF04116"/>
    </source>
</evidence>
<gene>
    <name evidence="3" type="ORF">AVDCRST_MAG53-1912</name>
</gene>
<dbReference type="GO" id="GO:0008610">
    <property type="term" value="P:lipid biosynthetic process"/>
    <property type="evidence" value="ECO:0007669"/>
    <property type="project" value="InterPro"/>
</dbReference>
<dbReference type="AlphaFoldDB" id="A0A6J4SP98"/>
<protein>
    <recommendedName>
        <fullName evidence="2">Fatty acid hydroxylase domain-containing protein</fullName>
    </recommendedName>
</protein>
<feature type="domain" description="Fatty acid hydroxylase" evidence="2">
    <location>
        <begin position="55"/>
        <end position="203"/>
    </location>
</feature>
<evidence type="ECO:0000313" key="3">
    <source>
        <dbReference type="EMBL" id="CAA9500346.1"/>
    </source>
</evidence>
<name>A0A6J4SP98_9ACTN</name>
<sequence length="221" mass="25070">MSLPSGEVRTPGEAWRIFRSRRAPRWLIGALALLLLTRLALGDPSWRDAAAVGAVALIYPFGEWAIHVYLLHLPPVRWRGREVELLTTREHRVHHESPNDLNLVLLGAKEVVALLVIAVPLVASVLVVLLPGPFHGRAWLSAIATGAALVLLYEWIHFLIHTAHRPRARLYRAVWRSHRLHHFKNEHYWHGITSTLADRVLGTAPDHRTVERSPTARSLRR</sequence>
<dbReference type="EMBL" id="CADCVR010000064">
    <property type="protein sequence ID" value="CAA9500346.1"/>
    <property type="molecule type" value="Genomic_DNA"/>
</dbReference>
<accession>A0A6J4SP98</accession>
<keyword evidence="1" id="KW-1133">Transmembrane helix</keyword>
<dbReference type="GO" id="GO:0016491">
    <property type="term" value="F:oxidoreductase activity"/>
    <property type="evidence" value="ECO:0007669"/>
    <property type="project" value="InterPro"/>
</dbReference>
<evidence type="ECO:0000256" key="1">
    <source>
        <dbReference type="SAM" id="Phobius"/>
    </source>
</evidence>
<feature type="transmembrane region" description="Helical" evidence="1">
    <location>
        <begin position="52"/>
        <end position="71"/>
    </location>
</feature>
<dbReference type="GO" id="GO:0005506">
    <property type="term" value="F:iron ion binding"/>
    <property type="evidence" value="ECO:0007669"/>
    <property type="project" value="InterPro"/>
</dbReference>
<proteinExistence type="predicted"/>
<dbReference type="InterPro" id="IPR006694">
    <property type="entry name" value="Fatty_acid_hydroxylase"/>
</dbReference>
<feature type="transmembrane region" description="Helical" evidence="1">
    <location>
        <begin position="111"/>
        <end position="132"/>
    </location>
</feature>
<organism evidence="3">
    <name type="scientific">uncultured Solirubrobacteraceae bacterium</name>
    <dbReference type="NCBI Taxonomy" id="1162706"/>
    <lineage>
        <taxon>Bacteria</taxon>
        <taxon>Bacillati</taxon>
        <taxon>Actinomycetota</taxon>
        <taxon>Thermoleophilia</taxon>
        <taxon>Solirubrobacterales</taxon>
        <taxon>Solirubrobacteraceae</taxon>
        <taxon>environmental samples</taxon>
    </lineage>
</organism>
<feature type="transmembrane region" description="Helical" evidence="1">
    <location>
        <begin position="138"/>
        <end position="160"/>
    </location>
</feature>